<dbReference type="AlphaFoldDB" id="A0A4S2EHN3"/>
<evidence type="ECO:0000313" key="1">
    <source>
        <dbReference type="EMBL" id="TGY53411.1"/>
    </source>
</evidence>
<evidence type="ECO:0008006" key="3">
    <source>
        <dbReference type="Google" id="ProtNLM"/>
    </source>
</evidence>
<sequence length="172" mass="19259">MMTKKKSSSLKKVTVLALLPLFSVLIWASAKPNYVMNNFQSIQQDSIKSRILPVNDGKLLVIDGKPYPSLSINMIDTIYIASINEIDKKNAITKYGEDGKNGVLEIELKKGYDYSALKKSNDLSSESNIIINGKKATKKELDKLDVSKIESFEIKCDTNDINKKNIIVKTKK</sequence>
<reference evidence="1 2" key="1">
    <citation type="submission" date="2019-04" db="EMBL/GenBank/DDBJ databases">
        <title>Microbes associate with the intestines of laboratory mice.</title>
        <authorList>
            <person name="Navarre W."/>
            <person name="Wong E."/>
            <person name="Huang K."/>
            <person name="Tropini C."/>
            <person name="Ng K."/>
            <person name="Yu B."/>
        </authorList>
    </citation>
    <scope>NUCLEOTIDE SEQUENCE [LARGE SCALE GENOMIC DNA]</scope>
    <source>
        <strain evidence="1 2">NM39_I3</strain>
    </source>
</reference>
<comment type="caution">
    <text evidence="1">The sequence shown here is derived from an EMBL/GenBank/DDBJ whole genome shotgun (WGS) entry which is preliminary data.</text>
</comment>
<dbReference type="EMBL" id="SRYM01000088">
    <property type="protein sequence ID" value="TGY53411.1"/>
    <property type="molecule type" value="Genomic_DNA"/>
</dbReference>
<dbReference type="Proteomes" id="UP000310032">
    <property type="component" value="Unassembled WGS sequence"/>
</dbReference>
<dbReference type="RefSeq" id="WP_135960011.1">
    <property type="nucleotide sequence ID" value="NZ_SRYM01000088.1"/>
</dbReference>
<proteinExistence type="predicted"/>
<organism evidence="1 2">
    <name type="scientific">Parabacteroides distasonis</name>
    <dbReference type="NCBI Taxonomy" id="823"/>
    <lineage>
        <taxon>Bacteria</taxon>
        <taxon>Pseudomonadati</taxon>
        <taxon>Bacteroidota</taxon>
        <taxon>Bacteroidia</taxon>
        <taxon>Bacteroidales</taxon>
        <taxon>Tannerellaceae</taxon>
        <taxon>Parabacteroides</taxon>
    </lineage>
</organism>
<protein>
    <recommendedName>
        <fullName evidence="3">TonB-dependent receptor plug domain-containing protein</fullName>
    </recommendedName>
</protein>
<accession>A0A4S2EHN3</accession>
<evidence type="ECO:0000313" key="2">
    <source>
        <dbReference type="Proteomes" id="UP000310032"/>
    </source>
</evidence>
<gene>
    <name evidence="1" type="ORF">E5342_18225</name>
</gene>
<name>A0A4S2EHN3_PARDI</name>